<dbReference type="KEGG" id="goq:ACH46_08635"/>
<dbReference type="Proteomes" id="UP000063789">
    <property type="component" value="Chromosome"/>
</dbReference>
<feature type="domain" description="Fe/B12 periplasmic-binding" evidence="2">
    <location>
        <begin position="71"/>
        <end position="329"/>
    </location>
</feature>
<comment type="similarity">
    <text evidence="1">Belongs to the bacterial solute-binding protein 8 family.</text>
</comment>
<dbReference type="PANTHER" id="PTHR30535:SF4">
    <property type="entry name" value="HEMIN-BINDING PERIPLASMIC PROTEIN HMUT"/>
    <property type="match status" value="1"/>
</dbReference>
<evidence type="ECO:0000313" key="3">
    <source>
        <dbReference type="EMBL" id="ALG84551.1"/>
    </source>
</evidence>
<dbReference type="AlphaFoldDB" id="A0A0N7FUJ7"/>
<dbReference type="RefSeq" id="WP_062392541.1">
    <property type="nucleotide sequence ID" value="NZ_CP011853.1"/>
</dbReference>
<dbReference type="SUPFAM" id="SSF53807">
    <property type="entry name" value="Helical backbone' metal receptor"/>
    <property type="match status" value="1"/>
</dbReference>
<dbReference type="PATRIC" id="fig|1136941.3.peg.1757"/>
<dbReference type="Gene3D" id="3.40.50.1980">
    <property type="entry name" value="Nitrogenase molybdenum iron protein domain"/>
    <property type="match status" value="2"/>
</dbReference>
<dbReference type="OrthoDB" id="9797736at2"/>
<keyword evidence="4" id="KW-1185">Reference proteome</keyword>
<dbReference type="PANTHER" id="PTHR30535">
    <property type="entry name" value="VITAMIN B12-BINDING PROTEIN"/>
    <property type="match status" value="1"/>
</dbReference>
<name>A0A0N7FUJ7_9ACTN</name>
<evidence type="ECO:0000313" key="4">
    <source>
        <dbReference type="Proteomes" id="UP000063789"/>
    </source>
</evidence>
<dbReference type="InterPro" id="IPR050902">
    <property type="entry name" value="ABC_Transporter_SBP"/>
</dbReference>
<dbReference type="Pfam" id="PF01497">
    <property type="entry name" value="Peripla_BP_2"/>
    <property type="match status" value="1"/>
</dbReference>
<sequence>MAFSRSAASLLIALLGAALILTGCTTEPIDTRARATATEAALRSGPTTATLPNPDIVPVSPGLQPGPRAERIIALDRNGTLGSIVFALGLGPHVVGRDRSTTFPSAADLPYVTETGHAINPERVLAQNPSIVLVTEDATPAGAVDQLRAAGIPVEVFTGKRSIEGNSALITDVARALGVPDAGAKLVTRTEKQISDARALIPQPSGDPTIGFLYIRGEHLILLAGPRSGADDLIAALGGRDAGTEAGLTAAFTQVSAESMIRANPKVILVMTQGADSVGGMDKVLRLPAIADTDAGRHRRIVAMDETQILMFGPDTGLVLSALAKAIYV</sequence>
<accession>A0A0N7FUJ7</accession>
<reference evidence="3 4" key="2">
    <citation type="journal article" date="2017" name="Int. J. Syst. Evol. Microbiol.">
        <title>Gordonia phthalatica sp. nov., a di-n-butyl phthalate-degrading bacterium isolated from activated sludge.</title>
        <authorList>
            <person name="Jin D."/>
            <person name="Kong X."/>
            <person name="Jia M."/>
            <person name="Yu X."/>
            <person name="Wang X."/>
            <person name="Zhuang X."/>
            <person name="Deng Y."/>
            <person name="Bai Z."/>
        </authorList>
    </citation>
    <scope>NUCLEOTIDE SEQUENCE [LARGE SCALE GENOMIC DNA]</scope>
    <source>
        <strain evidence="3 4">QH-11</strain>
    </source>
</reference>
<evidence type="ECO:0000256" key="1">
    <source>
        <dbReference type="ARBA" id="ARBA00008814"/>
    </source>
</evidence>
<dbReference type="PROSITE" id="PS51257">
    <property type="entry name" value="PROKAR_LIPOPROTEIN"/>
    <property type="match status" value="1"/>
</dbReference>
<dbReference type="InterPro" id="IPR002491">
    <property type="entry name" value="ABC_transptr_periplasmic_BD"/>
</dbReference>
<protein>
    <submittedName>
        <fullName evidence="3">ABC transporter substrate-binding protein</fullName>
    </submittedName>
</protein>
<organism evidence="3 4">
    <name type="scientific">Gordonia phthalatica</name>
    <dbReference type="NCBI Taxonomy" id="1136941"/>
    <lineage>
        <taxon>Bacteria</taxon>
        <taxon>Bacillati</taxon>
        <taxon>Actinomycetota</taxon>
        <taxon>Actinomycetes</taxon>
        <taxon>Mycobacteriales</taxon>
        <taxon>Gordoniaceae</taxon>
        <taxon>Gordonia</taxon>
    </lineage>
</organism>
<proteinExistence type="inferred from homology"/>
<dbReference type="EMBL" id="CP011853">
    <property type="protein sequence ID" value="ALG84551.1"/>
    <property type="molecule type" value="Genomic_DNA"/>
</dbReference>
<reference evidence="4" key="1">
    <citation type="submission" date="2015-06" db="EMBL/GenBank/DDBJ databases">
        <title>Complete genome sequence and metabolic analysis of phthalate degradation pathway in Gordonia sp. QH-11.</title>
        <authorList>
            <person name="Jin D."/>
            <person name="Kong X."/>
            <person name="Bai Z."/>
        </authorList>
    </citation>
    <scope>NUCLEOTIDE SEQUENCE [LARGE SCALE GENOMIC DNA]</scope>
    <source>
        <strain evidence="4">QH-11</strain>
    </source>
</reference>
<gene>
    <name evidence="3" type="ORF">ACH46_08635</name>
</gene>
<dbReference type="PROSITE" id="PS50983">
    <property type="entry name" value="FE_B12_PBP"/>
    <property type="match status" value="1"/>
</dbReference>
<dbReference type="STRING" id="1136941.ACH46_08635"/>
<evidence type="ECO:0000259" key="2">
    <source>
        <dbReference type="PROSITE" id="PS50983"/>
    </source>
</evidence>